<dbReference type="GO" id="GO:0008889">
    <property type="term" value="F:glycerophosphodiester phosphodiesterase activity"/>
    <property type="evidence" value="ECO:0007669"/>
    <property type="project" value="TreeGrafter"/>
</dbReference>
<dbReference type="GO" id="GO:0070291">
    <property type="term" value="P:N-acylethanolamine metabolic process"/>
    <property type="evidence" value="ECO:0007669"/>
    <property type="project" value="TreeGrafter"/>
</dbReference>
<dbReference type="Proteomes" id="UP000324832">
    <property type="component" value="Unassembled WGS sequence"/>
</dbReference>
<dbReference type="PANTHER" id="PTHR46320:SF1">
    <property type="entry name" value="GLYCEROPHOSPHODIESTER PHOSPHODIESTERASE 1"/>
    <property type="match status" value="1"/>
</dbReference>
<feature type="transmembrane region" description="Helical" evidence="1">
    <location>
        <begin position="63"/>
        <end position="86"/>
    </location>
</feature>
<proteinExistence type="predicted"/>
<sequence>MACIGRNVEILINLPKNLAKCSCIPQCAELNYYSHTKKIIVRDIMILTILSVLYSALYYLCLFLINLLTVLPLGIDVGLFGVAAYFTTKLKRPDPENVSHIFGPEHGSKEGDSHPERILKCIAHRGAGLDAPENTLEAFKYCLERDCNFVELDVRTSKDGQLVLLHDRGLERLTGANISNGTL</sequence>
<feature type="domain" description="GP-PDE" evidence="2">
    <location>
        <begin position="119"/>
        <end position="183"/>
    </location>
</feature>
<dbReference type="PROSITE" id="PS50007">
    <property type="entry name" value="PIPLC_X_DOMAIN"/>
    <property type="match status" value="1"/>
</dbReference>
<protein>
    <recommendedName>
        <fullName evidence="2">GP-PDE domain-containing protein</fullName>
    </recommendedName>
</protein>
<reference evidence="3 4" key="1">
    <citation type="submission" date="2017-07" db="EMBL/GenBank/DDBJ databases">
        <authorList>
            <person name="Talla V."/>
            <person name="Backstrom N."/>
        </authorList>
    </citation>
    <scope>NUCLEOTIDE SEQUENCE [LARGE SCALE GENOMIC DNA]</scope>
</reference>
<dbReference type="CDD" id="cd08556">
    <property type="entry name" value="GDPD"/>
    <property type="match status" value="1"/>
</dbReference>
<dbReference type="AlphaFoldDB" id="A0A5E4QVH1"/>
<evidence type="ECO:0000313" key="3">
    <source>
        <dbReference type="EMBL" id="VVD01987.1"/>
    </source>
</evidence>
<dbReference type="GO" id="GO:0005886">
    <property type="term" value="C:plasma membrane"/>
    <property type="evidence" value="ECO:0007669"/>
    <property type="project" value="TreeGrafter"/>
</dbReference>
<dbReference type="PROSITE" id="PS51704">
    <property type="entry name" value="GP_PDE"/>
    <property type="match status" value="1"/>
</dbReference>
<dbReference type="InterPro" id="IPR017946">
    <property type="entry name" value="PLC-like_Pdiesterase_TIM-brl"/>
</dbReference>
<feature type="transmembrane region" description="Helical" evidence="1">
    <location>
        <begin position="39"/>
        <end position="57"/>
    </location>
</feature>
<dbReference type="GO" id="GO:0006580">
    <property type="term" value="P:ethanolamine metabolic process"/>
    <property type="evidence" value="ECO:0007669"/>
    <property type="project" value="TreeGrafter"/>
</dbReference>
<dbReference type="GO" id="GO:0006644">
    <property type="term" value="P:phospholipid metabolic process"/>
    <property type="evidence" value="ECO:0007669"/>
    <property type="project" value="TreeGrafter"/>
</dbReference>
<name>A0A5E4QVH1_9NEOP</name>
<dbReference type="Pfam" id="PF03009">
    <property type="entry name" value="GDPD"/>
    <property type="match status" value="1"/>
</dbReference>
<keyword evidence="1" id="KW-0812">Transmembrane</keyword>
<keyword evidence="1" id="KW-0472">Membrane</keyword>
<dbReference type="SUPFAM" id="SSF51695">
    <property type="entry name" value="PLC-like phosphodiesterases"/>
    <property type="match status" value="1"/>
</dbReference>
<evidence type="ECO:0000313" key="4">
    <source>
        <dbReference type="Proteomes" id="UP000324832"/>
    </source>
</evidence>
<keyword evidence="1" id="KW-1133">Transmembrane helix</keyword>
<dbReference type="Gene3D" id="3.20.20.190">
    <property type="entry name" value="Phosphatidylinositol (PI) phosphodiesterase"/>
    <property type="match status" value="1"/>
</dbReference>
<accession>A0A5E4QVH1</accession>
<gene>
    <name evidence="3" type="ORF">LSINAPIS_LOCUS12294</name>
</gene>
<dbReference type="PANTHER" id="PTHR46320">
    <property type="entry name" value="GLYCEROPHOSPHODIESTER PHOSPHODIESTERASE 1"/>
    <property type="match status" value="1"/>
</dbReference>
<evidence type="ECO:0000256" key="1">
    <source>
        <dbReference type="SAM" id="Phobius"/>
    </source>
</evidence>
<dbReference type="InterPro" id="IPR030395">
    <property type="entry name" value="GP_PDE_dom"/>
</dbReference>
<dbReference type="EMBL" id="FZQP02005667">
    <property type="protein sequence ID" value="VVD01987.1"/>
    <property type="molecule type" value="Genomic_DNA"/>
</dbReference>
<organism evidence="3 4">
    <name type="scientific">Leptidea sinapis</name>
    <dbReference type="NCBI Taxonomy" id="189913"/>
    <lineage>
        <taxon>Eukaryota</taxon>
        <taxon>Metazoa</taxon>
        <taxon>Ecdysozoa</taxon>
        <taxon>Arthropoda</taxon>
        <taxon>Hexapoda</taxon>
        <taxon>Insecta</taxon>
        <taxon>Pterygota</taxon>
        <taxon>Neoptera</taxon>
        <taxon>Endopterygota</taxon>
        <taxon>Lepidoptera</taxon>
        <taxon>Glossata</taxon>
        <taxon>Ditrysia</taxon>
        <taxon>Papilionoidea</taxon>
        <taxon>Pieridae</taxon>
        <taxon>Dismorphiinae</taxon>
        <taxon>Leptidea</taxon>
    </lineage>
</organism>
<evidence type="ECO:0000259" key="2">
    <source>
        <dbReference type="PROSITE" id="PS51704"/>
    </source>
</evidence>
<keyword evidence="4" id="KW-1185">Reference proteome</keyword>